<dbReference type="KEGG" id="cint:HZF06_07545"/>
<keyword evidence="1" id="KW-0812">Transmembrane</keyword>
<keyword evidence="1" id="KW-0472">Membrane</keyword>
<evidence type="ECO:0000313" key="2">
    <source>
        <dbReference type="EMBL" id="QLY81427.1"/>
    </source>
</evidence>
<reference evidence="2 3" key="1">
    <citation type="submission" date="2020-07" db="EMBL/GenBank/DDBJ databases">
        <title>Electron transfer.</title>
        <authorList>
            <person name="Huang L."/>
            <person name="Liu X."/>
            <person name="Zhou S."/>
        </authorList>
    </citation>
    <scope>NUCLEOTIDE SEQUENCE [LARGE SCALE GENOMIC DNA]</scope>
    <source>
        <strain evidence="2 3">Lx1</strain>
    </source>
</reference>
<dbReference type="Proteomes" id="UP000512286">
    <property type="component" value="Chromosome"/>
</dbReference>
<feature type="transmembrane region" description="Helical" evidence="1">
    <location>
        <begin position="9"/>
        <end position="27"/>
    </location>
</feature>
<name>A0A7D6VRN0_9CLOT</name>
<organism evidence="2 3">
    <name type="scientific">Clostridium intestinale</name>
    <dbReference type="NCBI Taxonomy" id="36845"/>
    <lineage>
        <taxon>Bacteria</taxon>
        <taxon>Bacillati</taxon>
        <taxon>Bacillota</taxon>
        <taxon>Clostridia</taxon>
        <taxon>Eubacteriales</taxon>
        <taxon>Clostridiaceae</taxon>
        <taxon>Clostridium</taxon>
    </lineage>
</organism>
<dbReference type="RefSeq" id="WP_181603007.1">
    <property type="nucleotide sequence ID" value="NZ_CP059378.1"/>
</dbReference>
<evidence type="ECO:0000313" key="3">
    <source>
        <dbReference type="Proteomes" id="UP000512286"/>
    </source>
</evidence>
<accession>A0A7D6VRN0</accession>
<evidence type="ECO:0000256" key="1">
    <source>
        <dbReference type="SAM" id="Phobius"/>
    </source>
</evidence>
<feature type="transmembrane region" description="Helical" evidence="1">
    <location>
        <begin position="61"/>
        <end position="78"/>
    </location>
</feature>
<gene>
    <name evidence="2" type="ORF">HZF06_07545</name>
</gene>
<sequence>MTKLQKDFIIRLGFFLILLIITFLPYGDNTVKGFGLIIIFTSISSEAIQNVLSKGNKKDNVILVITYVIFFLTMISPIHSANFGGVFLFSVVIFKEDITTYFKRLKKEKS</sequence>
<keyword evidence="1" id="KW-1133">Transmembrane helix</keyword>
<protein>
    <submittedName>
        <fullName evidence="2">Uncharacterized protein</fullName>
    </submittedName>
</protein>
<proteinExistence type="predicted"/>
<dbReference type="EMBL" id="CP059378">
    <property type="protein sequence ID" value="QLY81427.1"/>
    <property type="molecule type" value="Genomic_DNA"/>
</dbReference>
<dbReference type="AlphaFoldDB" id="A0A7D6VRN0"/>